<dbReference type="EMBL" id="PJNW01000010">
    <property type="protein sequence ID" value="PKR88712.1"/>
    <property type="molecule type" value="Genomic_DNA"/>
</dbReference>
<evidence type="ECO:0000259" key="4">
    <source>
        <dbReference type="PROSITE" id="PS51118"/>
    </source>
</evidence>
<dbReference type="RefSeq" id="WP_101289829.1">
    <property type="nucleotide sequence ID" value="NZ_FOUQ01000010.1"/>
</dbReference>
<keyword evidence="1" id="KW-0805">Transcription regulation</keyword>
<dbReference type="InterPro" id="IPR001845">
    <property type="entry name" value="HTH_ArsR_DNA-bd_dom"/>
</dbReference>
<organism evidence="5 6">
    <name type="scientific">Pleomorphomonas diazotrophica</name>
    <dbReference type="NCBI Taxonomy" id="1166257"/>
    <lineage>
        <taxon>Bacteria</taxon>
        <taxon>Pseudomonadati</taxon>
        <taxon>Pseudomonadota</taxon>
        <taxon>Alphaproteobacteria</taxon>
        <taxon>Hyphomicrobiales</taxon>
        <taxon>Pleomorphomonadaceae</taxon>
        <taxon>Pleomorphomonas</taxon>
    </lineage>
</organism>
<dbReference type="Pfam" id="PF01638">
    <property type="entry name" value="HxlR"/>
    <property type="match status" value="1"/>
</dbReference>
<dbReference type="SMART" id="SM00418">
    <property type="entry name" value="HTH_ARSR"/>
    <property type="match status" value="1"/>
</dbReference>
<keyword evidence="2" id="KW-0238">DNA-binding</keyword>
<dbReference type="GO" id="GO:0003677">
    <property type="term" value="F:DNA binding"/>
    <property type="evidence" value="ECO:0007669"/>
    <property type="project" value="UniProtKB-KW"/>
</dbReference>
<dbReference type="PROSITE" id="PS51118">
    <property type="entry name" value="HTH_HXLR"/>
    <property type="match status" value="1"/>
</dbReference>
<dbReference type="AlphaFoldDB" id="A0A1I4V2Y3"/>
<dbReference type="InterPro" id="IPR011991">
    <property type="entry name" value="ArsR-like_HTH"/>
</dbReference>
<gene>
    <name evidence="5" type="ORF">CXZ10_13250</name>
</gene>
<dbReference type="InterPro" id="IPR036388">
    <property type="entry name" value="WH-like_DNA-bd_sf"/>
</dbReference>
<dbReference type="Gene3D" id="1.10.10.10">
    <property type="entry name" value="Winged helix-like DNA-binding domain superfamily/Winged helix DNA-binding domain"/>
    <property type="match status" value="1"/>
</dbReference>
<evidence type="ECO:0000313" key="6">
    <source>
        <dbReference type="Proteomes" id="UP000233491"/>
    </source>
</evidence>
<comment type="caution">
    <text evidence="5">The sequence shown here is derived from an EMBL/GenBank/DDBJ whole genome shotgun (WGS) entry which is preliminary data.</text>
</comment>
<dbReference type="OrthoDB" id="9800350at2"/>
<evidence type="ECO:0000256" key="1">
    <source>
        <dbReference type="ARBA" id="ARBA00023015"/>
    </source>
</evidence>
<dbReference type="SUPFAM" id="SSF46785">
    <property type="entry name" value="Winged helix' DNA-binding domain"/>
    <property type="match status" value="1"/>
</dbReference>
<evidence type="ECO:0000313" key="5">
    <source>
        <dbReference type="EMBL" id="PKR88712.1"/>
    </source>
</evidence>
<accession>A0A1I4V2Y3</accession>
<dbReference type="PANTHER" id="PTHR33204:SF37">
    <property type="entry name" value="HTH-TYPE TRANSCRIPTIONAL REGULATOR YODB"/>
    <property type="match status" value="1"/>
</dbReference>
<proteinExistence type="predicted"/>
<dbReference type="InterPro" id="IPR002577">
    <property type="entry name" value="HTH_HxlR"/>
</dbReference>
<keyword evidence="6" id="KW-1185">Reference proteome</keyword>
<sequence length="117" mass="13238">MHLSDDYVFDAPAPRAATDCPVEDWLEFLGHRWNASILWHLSVGPRRFNLLAEHLPGITPKVLSERLQALEMRGLVERHEGRTFPRSVTYALTPDGAQVNSVIQLLEPLSKRLGERG</sequence>
<dbReference type="GO" id="GO:0003700">
    <property type="term" value="F:DNA-binding transcription factor activity"/>
    <property type="evidence" value="ECO:0007669"/>
    <property type="project" value="InterPro"/>
</dbReference>
<keyword evidence="3" id="KW-0804">Transcription</keyword>
<dbReference type="CDD" id="cd00090">
    <property type="entry name" value="HTH_ARSR"/>
    <property type="match status" value="1"/>
</dbReference>
<evidence type="ECO:0000256" key="3">
    <source>
        <dbReference type="ARBA" id="ARBA00023163"/>
    </source>
</evidence>
<dbReference type="InterPro" id="IPR036390">
    <property type="entry name" value="WH_DNA-bd_sf"/>
</dbReference>
<feature type="domain" description="HTH hxlR-type" evidence="4">
    <location>
        <begin position="20"/>
        <end position="117"/>
    </location>
</feature>
<reference evidence="5 6" key="1">
    <citation type="submission" date="2017-12" db="EMBL/GenBank/DDBJ databases">
        <title>Anaerobic carbon monoxide metabolism by Pleomorphomonas carboxyditropha sp. nov., a new mesophilic hydrogenogenic carboxidotroph.</title>
        <authorList>
            <person name="Esquivel-Elizondo S."/>
            <person name="Krajmalnik-Brown R."/>
        </authorList>
    </citation>
    <scope>NUCLEOTIDE SEQUENCE [LARGE SCALE GENOMIC DNA]</scope>
    <source>
        <strain evidence="5 6">R5-392</strain>
    </source>
</reference>
<dbReference type="Proteomes" id="UP000233491">
    <property type="component" value="Unassembled WGS sequence"/>
</dbReference>
<dbReference type="PANTHER" id="PTHR33204">
    <property type="entry name" value="TRANSCRIPTIONAL REGULATOR, MARR FAMILY"/>
    <property type="match status" value="1"/>
</dbReference>
<protein>
    <submittedName>
        <fullName evidence="5">Transcriptional regulator</fullName>
    </submittedName>
</protein>
<evidence type="ECO:0000256" key="2">
    <source>
        <dbReference type="ARBA" id="ARBA00023125"/>
    </source>
</evidence>
<name>A0A1I4V2Y3_9HYPH</name>